<dbReference type="InterPro" id="IPR027954">
    <property type="entry name" value="Transcobalamin-like_C"/>
</dbReference>
<reference evidence="3" key="1">
    <citation type="journal article" date="2021" name="PeerJ">
        <title>Extensive microbial diversity within the chicken gut microbiome revealed by metagenomics and culture.</title>
        <authorList>
            <person name="Gilroy R."/>
            <person name="Ravi A."/>
            <person name="Getino M."/>
            <person name="Pursley I."/>
            <person name="Horton D.L."/>
            <person name="Alikhan N.F."/>
            <person name="Baker D."/>
            <person name="Gharbi K."/>
            <person name="Hall N."/>
            <person name="Watson M."/>
            <person name="Adriaenssens E.M."/>
            <person name="Foster-Nyarko E."/>
            <person name="Jarju S."/>
            <person name="Secka A."/>
            <person name="Antonio M."/>
            <person name="Oren A."/>
            <person name="Chaudhuri R.R."/>
            <person name="La Ragione R."/>
            <person name="Hildebrand F."/>
            <person name="Pallen M.J."/>
        </authorList>
    </citation>
    <scope>NUCLEOTIDE SEQUENCE</scope>
    <source>
        <strain evidence="3">CHK169-2315</strain>
    </source>
</reference>
<feature type="non-terminal residue" evidence="3">
    <location>
        <position position="1"/>
    </location>
</feature>
<feature type="region of interest" description="Disordered" evidence="1">
    <location>
        <begin position="1"/>
        <end position="106"/>
    </location>
</feature>
<organism evidence="3 4">
    <name type="scientific">Candidatus Pseudogracilibacillus intestinigallinarum</name>
    <dbReference type="NCBI Taxonomy" id="2838742"/>
    <lineage>
        <taxon>Bacteria</taxon>
        <taxon>Bacillati</taxon>
        <taxon>Bacillota</taxon>
        <taxon>Bacilli</taxon>
        <taxon>Bacillales</taxon>
        <taxon>Bacillaceae</taxon>
        <taxon>Pseudogracilibacillus</taxon>
    </lineage>
</organism>
<dbReference type="AlphaFoldDB" id="A0A9D1PM41"/>
<feature type="compositionally biased region" description="Basic and acidic residues" evidence="1">
    <location>
        <begin position="56"/>
        <end position="84"/>
    </location>
</feature>
<proteinExistence type="predicted"/>
<dbReference type="Gene3D" id="2.170.130.30">
    <property type="match status" value="1"/>
</dbReference>
<evidence type="ECO:0000256" key="1">
    <source>
        <dbReference type="SAM" id="MobiDB-lite"/>
    </source>
</evidence>
<feature type="domain" description="Transcobalamin-like C-terminal" evidence="2">
    <location>
        <begin position="126"/>
        <end position="201"/>
    </location>
</feature>
<feature type="compositionally biased region" description="Basic and acidic residues" evidence="1">
    <location>
        <begin position="16"/>
        <end position="33"/>
    </location>
</feature>
<evidence type="ECO:0000259" key="2">
    <source>
        <dbReference type="Pfam" id="PF14478"/>
    </source>
</evidence>
<feature type="compositionally biased region" description="Low complexity" evidence="1">
    <location>
        <begin position="38"/>
        <end position="55"/>
    </location>
</feature>
<dbReference type="EMBL" id="DXHX01000109">
    <property type="protein sequence ID" value="HIV74789.1"/>
    <property type="molecule type" value="Genomic_DNA"/>
</dbReference>
<evidence type="ECO:0000313" key="3">
    <source>
        <dbReference type="EMBL" id="HIV74789.1"/>
    </source>
</evidence>
<comment type="caution">
    <text evidence="3">The sequence shown here is derived from an EMBL/GenBank/DDBJ whole genome shotgun (WGS) entry which is preliminary data.</text>
</comment>
<name>A0A9D1PM41_9BACI</name>
<sequence length="217" mass="23747">DKQGDDEEEKQTTQLAKEETKEKQPKASNEAKKSNHQSTKSSTTNSDSSTSSNNVTKKESSSKPAPKKETSSNQSDNKETEQSKPKPKPKPTPSKPKEEKKTVTLSIKISSSEVPLGATQVTMNDGETVLDALNRITKEKGIHRDVTGGGSSAYVKGLANVYEFDRGQGSGWMYRINGVFPDRGVGAVKIQPGDNIEFLYTLDLGKDLNANLQPYRR</sequence>
<dbReference type="Pfam" id="PF14478">
    <property type="entry name" value="DUF4430"/>
    <property type="match status" value="1"/>
</dbReference>
<reference evidence="3" key="2">
    <citation type="submission" date="2021-04" db="EMBL/GenBank/DDBJ databases">
        <authorList>
            <person name="Gilroy R."/>
        </authorList>
    </citation>
    <scope>NUCLEOTIDE SEQUENCE</scope>
    <source>
        <strain evidence="3">CHK169-2315</strain>
    </source>
</reference>
<accession>A0A9D1PM41</accession>
<protein>
    <submittedName>
        <fullName evidence="3">DUF4430 domain-containing protein</fullName>
    </submittedName>
</protein>
<dbReference type="Proteomes" id="UP000823937">
    <property type="component" value="Unassembled WGS sequence"/>
</dbReference>
<gene>
    <name evidence="3" type="ORF">H9895_06915</name>
</gene>
<evidence type="ECO:0000313" key="4">
    <source>
        <dbReference type="Proteomes" id="UP000823937"/>
    </source>
</evidence>